<organism evidence="1 2">
    <name type="scientific">Streptomyces citrinus</name>
    <dbReference type="NCBI Taxonomy" id="3118173"/>
    <lineage>
        <taxon>Bacteria</taxon>
        <taxon>Bacillati</taxon>
        <taxon>Actinomycetota</taxon>
        <taxon>Actinomycetes</taxon>
        <taxon>Kitasatosporales</taxon>
        <taxon>Streptomycetaceae</taxon>
        <taxon>Streptomyces</taxon>
    </lineage>
</organism>
<evidence type="ECO:0000313" key="2">
    <source>
        <dbReference type="Proteomes" id="UP001432251"/>
    </source>
</evidence>
<reference evidence="1" key="1">
    <citation type="journal article" date="2025" name="Int. J. Syst. Evol. Microbiol.">
        <title>Streptomyces citrinus sp. nov., with yellow diffusible pigment.</title>
        <authorList>
            <person name="He Y."/>
            <person name="Yang E."/>
            <person name="Xu J."/>
            <person name="Sun Y."/>
            <person name="Sun L."/>
        </authorList>
    </citation>
    <scope>NUCLEOTIDE SEQUENCE</scope>
    <source>
        <strain evidence="1">Q6</strain>
    </source>
</reference>
<gene>
    <name evidence="1" type="ORF">V2W30_39550</name>
</gene>
<proteinExistence type="predicted"/>
<sequence>MAVIGGLLLVIGGELIAGRVGDIVLVLRTSWLSAAATILTFLATTQLALQYAIFLGAGLSILLHAVAESRRGRLAQLIPDGDGPWHTGSLNPRRKSPAGAPPFCTMPAAASSPR</sequence>
<protein>
    <submittedName>
        <fullName evidence="1">Uncharacterized protein</fullName>
    </submittedName>
</protein>
<accession>A0ACD5AQ02</accession>
<evidence type="ECO:0000313" key="1">
    <source>
        <dbReference type="EMBL" id="WWQ69296.1"/>
    </source>
</evidence>
<dbReference type="EMBL" id="CP146023">
    <property type="protein sequence ID" value="WWQ69296.1"/>
    <property type="molecule type" value="Genomic_DNA"/>
</dbReference>
<keyword evidence="1" id="KW-0614">Plasmid</keyword>
<keyword evidence="2" id="KW-1185">Reference proteome</keyword>
<geneLocation type="plasmid" evidence="1 2">
    <name>p1</name>
</geneLocation>
<name>A0ACD5AQ02_9ACTN</name>
<dbReference type="Proteomes" id="UP001432251">
    <property type="component" value="Plasmid p1"/>
</dbReference>